<dbReference type="EMBL" id="MU971612">
    <property type="protein sequence ID" value="KAK9233761.1"/>
    <property type="molecule type" value="Genomic_DNA"/>
</dbReference>
<reference evidence="2" key="1">
    <citation type="journal article" date="2024" name="Front. Bioeng. Biotechnol.">
        <title>Genome-scale model development and genomic sequencing of the oleaginous clade Lipomyces.</title>
        <authorList>
            <person name="Czajka J.J."/>
            <person name="Han Y."/>
            <person name="Kim J."/>
            <person name="Mondo S.J."/>
            <person name="Hofstad B.A."/>
            <person name="Robles A."/>
            <person name="Haridas S."/>
            <person name="Riley R."/>
            <person name="LaButti K."/>
            <person name="Pangilinan J."/>
            <person name="Andreopoulos W."/>
            <person name="Lipzen A."/>
            <person name="Yan J."/>
            <person name="Wang M."/>
            <person name="Ng V."/>
            <person name="Grigoriev I.V."/>
            <person name="Spatafora J.W."/>
            <person name="Magnuson J.K."/>
            <person name="Baker S.E."/>
            <person name="Pomraning K.R."/>
        </authorList>
    </citation>
    <scope>NUCLEOTIDE SEQUENCE [LARGE SCALE GENOMIC DNA]</scope>
    <source>
        <strain evidence="2">CBS 7786</strain>
    </source>
</reference>
<evidence type="ECO:0000313" key="2">
    <source>
        <dbReference type="Proteomes" id="UP001433508"/>
    </source>
</evidence>
<accession>A0ACC3SQ32</accession>
<sequence>MSSAKSMFQSYYNEKYRPQFHFTAEKNWLNDPNGLVYHDGIYHMFYQYNPKGSTWGYMSWGHATSTDLVHWKHLPMALECELDSDGNVLEMFFSGSAVVDVNNTSGLAIPIGKDEKGAVILSKPMVAIYTSVYPIARTMSNSQIIREGQQAQSIAFSHDNGLTWTKYEGNPVIPSPPVEYADQYNQFRDPFVFWHTPSSRWILVASLAIKQILLIYSSDNLKNWTMESQFGPCNARFGEWECPSLFPLYVDDDTAAEKWVMLLGINPGGVIVGSGTQSFIGSFDGKTFVADQSDTYDPTKVPFGSTVFQDFESTSSTYEDLGWTATGDFSGTGPRKASTVNAGSAKGYLGNGVLTTHIDGHSGTGTIASPKFTISANYINFLVAGGYYPYNPDTAGTPEDNQVSINLVIDGKVMHSQTGTNADNLVWRSWNVAPWIGQDAHLIVIDVNAGPFAYLYIDEIVFSNSPKDEANWNDFGPDYYAAATYNGLPTSERVAIGWMNNWAYANKIPTSTWRSAMSIPRKLSLKTINNKVRIVQQPVLSVSKLYSSTLYTHEFLVFKNGDIKVDVPGPYNARMKLALEFTRGTGTKFGVILCSDTTNTHGTVIGYDFLRQNVFVNRLKSGNISFVDSEPNPFPGCFVAPMPTQRTDVIRLSIFLDWSSVEVFAGHGEIAITSQIFPLNDSAEVKLFSEDGSTKSVSMSITGIDSAWKEIKAQSLRETLDQNQK</sequence>
<gene>
    <name evidence="1" type="ORF">V1525DRAFT_415456</name>
</gene>
<keyword evidence="1" id="KW-0378">Hydrolase</keyword>
<name>A0ACC3SQ32_LIPKO</name>
<evidence type="ECO:0000313" key="1">
    <source>
        <dbReference type="EMBL" id="KAK9233761.1"/>
    </source>
</evidence>
<proteinExistence type="predicted"/>
<comment type="caution">
    <text evidence="1">The sequence shown here is derived from an EMBL/GenBank/DDBJ whole genome shotgun (WGS) entry which is preliminary data.</text>
</comment>
<dbReference type="Proteomes" id="UP001433508">
    <property type="component" value="Unassembled WGS sequence"/>
</dbReference>
<organism evidence="1 2">
    <name type="scientific">Lipomyces kononenkoae</name>
    <name type="common">Yeast</name>
    <dbReference type="NCBI Taxonomy" id="34357"/>
    <lineage>
        <taxon>Eukaryota</taxon>
        <taxon>Fungi</taxon>
        <taxon>Dikarya</taxon>
        <taxon>Ascomycota</taxon>
        <taxon>Saccharomycotina</taxon>
        <taxon>Lipomycetes</taxon>
        <taxon>Lipomycetales</taxon>
        <taxon>Lipomycetaceae</taxon>
        <taxon>Lipomyces</taxon>
    </lineage>
</organism>
<protein>
    <submittedName>
        <fullName evidence="1">Glycosyl hydrolase</fullName>
    </submittedName>
</protein>
<keyword evidence="2" id="KW-1185">Reference proteome</keyword>